<evidence type="ECO:0000313" key="2">
    <source>
        <dbReference type="EMBL" id="MCQ1529075.1"/>
    </source>
</evidence>
<dbReference type="Pfam" id="PF01476">
    <property type="entry name" value="LysM"/>
    <property type="match status" value="1"/>
</dbReference>
<dbReference type="EMBL" id="JAJEKE010000003">
    <property type="protein sequence ID" value="MCQ1529075.1"/>
    <property type="molecule type" value="Genomic_DNA"/>
</dbReference>
<feature type="domain" description="LysM" evidence="1">
    <location>
        <begin position="472"/>
        <end position="516"/>
    </location>
</feature>
<protein>
    <submittedName>
        <fullName evidence="2">DUF3794 domain-containing protein</fullName>
    </submittedName>
</protein>
<dbReference type="Pfam" id="PF12673">
    <property type="entry name" value="SipL"/>
    <property type="match status" value="3"/>
</dbReference>
<dbReference type="InterPro" id="IPR018392">
    <property type="entry name" value="LysM"/>
</dbReference>
<dbReference type="Gene3D" id="3.10.350.10">
    <property type="entry name" value="LysM domain"/>
    <property type="match status" value="1"/>
</dbReference>
<evidence type="ECO:0000259" key="1">
    <source>
        <dbReference type="PROSITE" id="PS51782"/>
    </source>
</evidence>
<accession>A0ABT1NCT5</accession>
<sequence length="525" mass="58821">MPIELIKNPLKVCRVIGEEVSSTVVEEDINVPDVSPDVYKILYPSARVIIKDSETAGDKVMIDGQVLINILYAADSEGRPLNCINISADFNQPIEMPGVKPRMKEWIDAVVQHVECKIINSRKVRIRVIMDINCMVEDIFDMELPTDARGSSDIQILKESFNAKELTGLTKDKYTIKEEIEMGSDKPAVDEVLKTDFKASAKNCETMEGKLQINGILCFTMLYKSMDAGSVESYEGEIPFSEYIEIPEAESNMESTADLQFKDCYLDVSENEEGENKKISINANMDLTGKTYKDAEPEIISDLYSPASELNIEKLGYEFNEFMGRGTTSTVLKESINIKPKSPEIEKVCCMDAKVIINEVKVMDDKVAVEGIVDVDCIYTSSFSGEPMNVLQEQYPFKAVLDMDNVKTEMYAKAACKVENISFSVLSSTVIDFRIIINTVVDVYKKKTKKIIGKVEEKEGIVLDYSTLPAVTVYVVGKNDTLWKVAKKYNTTVDAIAKLNKIENPDNIHEGDKILIMKNMRLSGK</sequence>
<gene>
    <name evidence="2" type="ORF">LJD61_05875</name>
</gene>
<organism evidence="2 3">
    <name type="scientific">Lutispora saccharofermentans</name>
    <dbReference type="NCBI Taxonomy" id="3024236"/>
    <lineage>
        <taxon>Bacteria</taxon>
        <taxon>Bacillati</taxon>
        <taxon>Bacillota</taxon>
        <taxon>Clostridia</taxon>
        <taxon>Lutisporales</taxon>
        <taxon>Lutisporaceae</taxon>
        <taxon>Lutispora</taxon>
    </lineage>
</organism>
<dbReference type="InterPro" id="IPR036779">
    <property type="entry name" value="LysM_dom_sf"/>
</dbReference>
<keyword evidence="3" id="KW-1185">Reference proteome</keyword>
<dbReference type="PANTHER" id="PTHR33734">
    <property type="entry name" value="LYSM DOMAIN-CONTAINING GPI-ANCHORED PROTEIN 2"/>
    <property type="match status" value="1"/>
</dbReference>
<dbReference type="RefSeq" id="WP_255226592.1">
    <property type="nucleotide sequence ID" value="NZ_JAJEKE010000003.1"/>
</dbReference>
<dbReference type="SUPFAM" id="SSF54106">
    <property type="entry name" value="LysM domain"/>
    <property type="match status" value="1"/>
</dbReference>
<evidence type="ECO:0000313" key="3">
    <source>
        <dbReference type="Proteomes" id="UP001651880"/>
    </source>
</evidence>
<dbReference type="InterPro" id="IPR024300">
    <property type="entry name" value="SipL_SPOCS_dom"/>
</dbReference>
<comment type="caution">
    <text evidence="2">The sequence shown here is derived from an EMBL/GenBank/DDBJ whole genome shotgun (WGS) entry which is preliminary data.</text>
</comment>
<proteinExistence type="predicted"/>
<name>A0ABT1NCT5_9FIRM</name>
<dbReference type="PROSITE" id="PS51782">
    <property type="entry name" value="LYSM"/>
    <property type="match status" value="1"/>
</dbReference>
<dbReference type="Proteomes" id="UP001651880">
    <property type="component" value="Unassembled WGS sequence"/>
</dbReference>
<reference evidence="2 3" key="1">
    <citation type="submission" date="2021-10" db="EMBL/GenBank/DDBJ databases">
        <title>Lutispora strain m25 sp. nov., a thermophilic, non-spore-forming bacterium isolated from a lab-scale methanogenic bioreactor digesting anaerobic sludge.</title>
        <authorList>
            <person name="El Houari A."/>
            <person name="Mcdonald J."/>
        </authorList>
    </citation>
    <scope>NUCLEOTIDE SEQUENCE [LARGE SCALE GENOMIC DNA]</scope>
    <source>
        <strain evidence="3">m25</strain>
    </source>
</reference>
<dbReference type="CDD" id="cd00118">
    <property type="entry name" value="LysM"/>
    <property type="match status" value="1"/>
</dbReference>
<dbReference type="SMART" id="SM00257">
    <property type="entry name" value="LysM"/>
    <property type="match status" value="1"/>
</dbReference>
<dbReference type="PANTHER" id="PTHR33734:SF22">
    <property type="entry name" value="MEMBRANE-BOUND LYTIC MUREIN TRANSGLYCOSYLASE D"/>
    <property type="match status" value="1"/>
</dbReference>